<dbReference type="AlphaFoldDB" id="A0A942T1A4"/>
<evidence type="ECO:0000313" key="1">
    <source>
        <dbReference type="EMBL" id="MBS4184319.1"/>
    </source>
</evidence>
<accession>A0A942T1A4</accession>
<sequence length="82" mass="9017">MKWKSGLGCLTRLFFDSGFCGLADIYRASADFQIKFADTFPSLADIGLGLADNTLKLADSCQSDLLKATFLVYKIRNQANNT</sequence>
<gene>
    <name evidence="1" type="ORF">KHB02_23255</name>
</gene>
<name>A0A942T1A4_9BACI</name>
<proteinExistence type="predicted"/>
<reference evidence="1" key="1">
    <citation type="submission" date="2021-05" db="EMBL/GenBank/DDBJ databases">
        <title>Novel Bacillus species.</title>
        <authorList>
            <person name="Liu G."/>
        </authorList>
    </citation>
    <scope>NUCLEOTIDE SEQUENCE</scope>
    <source>
        <strain evidence="1">FJAT-50051</strain>
    </source>
</reference>
<organism evidence="1">
    <name type="scientific">Neobacillus citreus</name>
    <dbReference type="NCBI Taxonomy" id="2833578"/>
    <lineage>
        <taxon>Bacteria</taxon>
        <taxon>Bacillati</taxon>
        <taxon>Bacillota</taxon>
        <taxon>Bacilli</taxon>
        <taxon>Bacillales</taxon>
        <taxon>Bacillaceae</taxon>
        <taxon>Neobacillus</taxon>
    </lineage>
</organism>
<dbReference type="EMBL" id="JAGYPE010000004">
    <property type="protein sequence ID" value="MBS4184319.1"/>
    <property type="molecule type" value="Genomic_DNA"/>
</dbReference>
<comment type="caution">
    <text evidence="1">The sequence shown here is derived from an EMBL/GenBank/DDBJ whole genome shotgun (WGS) entry which is preliminary data.</text>
</comment>
<protein>
    <submittedName>
        <fullName evidence="1">Uncharacterized protein</fullName>
    </submittedName>
</protein>